<dbReference type="RefSeq" id="WP_145226670.1">
    <property type="nucleotide sequence ID" value="NZ_CP036343.1"/>
</dbReference>
<dbReference type="InterPro" id="IPR011990">
    <property type="entry name" value="TPR-like_helical_dom_sf"/>
</dbReference>
<keyword evidence="3 5" id="KW-1133">Transmembrane helix</keyword>
<accession>A0A517VC62</accession>
<feature type="transmembrane region" description="Helical" evidence="5">
    <location>
        <begin position="271"/>
        <end position="288"/>
    </location>
</feature>
<keyword evidence="8" id="KW-1185">Reference proteome</keyword>
<sequence length="798" mass="88906">MSKQRKKKPPQLTRVETTSTASSLLWLTSLLQGAQLFLVGTLILARYFVPAESAPDGDTLTFALGWFLVSILYAASLLTDRSRSFRLDLFDCAVWLLVAGQVLSTLVMIWLGEGQQRDALNMMWEWVALGCSFSLIRRLIDTSALRGTLIVGFITTVVVLSVYGIWQHHWMYDQLSKEYLDARQQYDATRSPEALQKLLSMGVPSDAIHGSSRKLFEQRLLNSSEPLGLFALANTFAGLLAVGFLLSFALTIDCFFQKSSQSRSLWKRWKPGIFLLATMLIGYCLILTKSRTAWVGLIGGLVSLGLLKLLQSRRSTTADPQRWKKQVLKWGGLAAILCVGFLLLATLSGGFDRAVLTEAPKSLQYRIEYWTATWDVIKENPLWGTGPGNFRSHYLKFKLPGSSEEIADPHNFLLDVWANGGLIAFVGLLLILCLTCYRWIIKPLPDQDTLDSETFSTENYFSQSQLMLLLGFGLSFALLWGIQLFVFSIDQSILGLFCLGWLALFFILNASASLRATDQGVTTSLLPLAFAAAFIALCIHLSGAGGIAMPAITQTWLLLLALAFPVVTASDNPNVSSVEQSRPGSSQTEPAIHLRALSLTVCLILTFFFIVSSFAPTIQRKSLVLQAEQSLLRGSSVRNAQRYFSQASQADPLSPAPWQALAEIEFREGEQNRSTFERGVELKKEAIQRDPLNPRHYFDLGRQWELQYQATHHQTDLTSALKYFQRAIAGYPHNSLYRAKYAEALSDAGESAASQNEAQRAIELDAANRRGQHVDKYLNEETVSRMKEIINATQSNQN</sequence>
<feature type="transmembrane region" description="Helical" evidence="5">
    <location>
        <begin position="123"/>
        <end position="140"/>
    </location>
</feature>
<dbReference type="SUPFAM" id="SSF48452">
    <property type="entry name" value="TPR-like"/>
    <property type="match status" value="1"/>
</dbReference>
<dbReference type="GO" id="GO:0016874">
    <property type="term" value="F:ligase activity"/>
    <property type="evidence" value="ECO:0007669"/>
    <property type="project" value="UniProtKB-KW"/>
</dbReference>
<reference evidence="7 8" key="1">
    <citation type="submission" date="2019-02" db="EMBL/GenBank/DDBJ databases">
        <title>Deep-cultivation of Planctomycetes and their phenomic and genomic characterization uncovers novel biology.</title>
        <authorList>
            <person name="Wiegand S."/>
            <person name="Jogler M."/>
            <person name="Boedeker C."/>
            <person name="Pinto D."/>
            <person name="Vollmers J."/>
            <person name="Rivas-Marin E."/>
            <person name="Kohn T."/>
            <person name="Peeters S.H."/>
            <person name="Heuer A."/>
            <person name="Rast P."/>
            <person name="Oberbeckmann S."/>
            <person name="Bunk B."/>
            <person name="Jeske O."/>
            <person name="Meyerdierks A."/>
            <person name="Storesund J.E."/>
            <person name="Kallscheuer N."/>
            <person name="Luecker S."/>
            <person name="Lage O.M."/>
            <person name="Pohl T."/>
            <person name="Merkel B.J."/>
            <person name="Hornburger P."/>
            <person name="Mueller R.-W."/>
            <person name="Bruemmer F."/>
            <person name="Labrenz M."/>
            <person name="Spormann A.M."/>
            <person name="Op den Camp H."/>
            <person name="Overmann J."/>
            <person name="Amann R."/>
            <person name="Jetten M.S.M."/>
            <person name="Mascher T."/>
            <person name="Medema M.H."/>
            <person name="Devos D.P."/>
            <person name="Kaster A.-K."/>
            <person name="Ovreas L."/>
            <person name="Rohde M."/>
            <person name="Galperin M.Y."/>
            <person name="Jogler C."/>
        </authorList>
    </citation>
    <scope>NUCLEOTIDE SEQUENCE [LARGE SCALE GENOMIC DNA]</scope>
    <source>
        <strain evidence="7 8">Pan161</strain>
    </source>
</reference>
<feature type="transmembrane region" description="Helical" evidence="5">
    <location>
        <begin position="227"/>
        <end position="250"/>
    </location>
</feature>
<evidence type="ECO:0000256" key="1">
    <source>
        <dbReference type="ARBA" id="ARBA00004141"/>
    </source>
</evidence>
<feature type="transmembrane region" description="Helical" evidence="5">
    <location>
        <begin position="90"/>
        <end position="111"/>
    </location>
</feature>
<dbReference type="PANTHER" id="PTHR37422:SF13">
    <property type="entry name" value="LIPOPOLYSACCHARIDE BIOSYNTHESIS PROTEIN PA4999-RELATED"/>
    <property type="match status" value="1"/>
</dbReference>
<evidence type="ECO:0000313" key="7">
    <source>
        <dbReference type="EMBL" id="QDT90602.1"/>
    </source>
</evidence>
<evidence type="ECO:0000313" key="8">
    <source>
        <dbReference type="Proteomes" id="UP000316855"/>
    </source>
</evidence>
<feature type="transmembrane region" description="Helical" evidence="5">
    <location>
        <begin position="526"/>
        <end position="549"/>
    </location>
</feature>
<keyword evidence="7" id="KW-0436">Ligase</keyword>
<protein>
    <submittedName>
        <fullName evidence="7">O-Antigen ligase</fullName>
    </submittedName>
</protein>
<feature type="transmembrane region" description="Helical" evidence="5">
    <location>
        <begin position="466"/>
        <end position="487"/>
    </location>
</feature>
<dbReference type="EMBL" id="CP036343">
    <property type="protein sequence ID" value="QDT90602.1"/>
    <property type="molecule type" value="Genomic_DNA"/>
</dbReference>
<dbReference type="PANTHER" id="PTHR37422">
    <property type="entry name" value="TEICHURONIC ACID BIOSYNTHESIS PROTEIN TUAE"/>
    <property type="match status" value="1"/>
</dbReference>
<name>A0A517VC62_9PLAN</name>
<dbReference type="GO" id="GO:0016020">
    <property type="term" value="C:membrane"/>
    <property type="evidence" value="ECO:0007669"/>
    <property type="project" value="UniProtKB-SubCell"/>
</dbReference>
<dbReference type="Pfam" id="PF04932">
    <property type="entry name" value="Wzy_C"/>
    <property type="match status" value="1"/>
</dbReference>
<feature type="transmembrane region" description="Helical" evidence="5">
    <location>
        <begin position="416"/>
        <end position="437"/>
    </location>
</feature>
<feature type="transmembrane region" description="Helical" evidence="5">
    <location>
        <begin position="294"/>
        <end position="310"/>
    </location>
</feature>
<gene>
    <name evidence="7" type="ORF">Pan161_22550</name>
</gene>
<feature type="transmembrane region" description="Helical" evidence="5">
    <location>
        <begin position="60"/>
        <end position="78"/>
    </location>
</feature>
<dbReference type="InterPro" id="IPR007016">
    <property type="entry name" value="O-antigen_ligase-rel_domated"/>
</dbReference>
<dbReference type="AlphaFoldDB" id="A0A517VC62"/>
<feature type="transmembrane region" description="Helical" evidence="5">
    <location>
        <begin position="555"/>
        <end position="575"/>
    </location>
</feature>
<dbReference type="InterPro" id="IPR051533">
    <property type="entry name" value="WaaL-like"/>
</dbReference>
<feature type="transmembrane region" description="Helical" evidence="5">
    <location>
        <begin position="330"/>
        <end position="351"/>
    </location>
</feature>
<feature type="transmembrane region" description="Helical" evidence="5">
    <location>
        <begin position="21"/>
        <end position="48"/>
    </location>
</feature>
<feature type="domain" description="O-antigen ligase-related" evidence="6">
    <location>
        <begin position="277"/>
        <end position="428"/>
    </location>
</feature>
<evidence type="ECO:0000256" key="4">
    <source>
        <dbReference type="ARBA" id="ARBA00023136"/>
    </source>
</evidence>
<dbReference type="OrthoDB" id="274640at2"/>
<keyword evidence="4 5" id="KW-0472">Membrane</keyword>
<dbReference type="Proteomes" id="UP000316855">
    <property type="component" value="Chromosome"/>
</dbReference>
<feature type="transmembrane region" description="Helical" evidence="5">
    <location>
        <begin position="493"/>
        <end position="514"/>
    </location>
</feature>
<organism evidence="7 8">
    <name type="scientific">Gimesia algae</name>
    <dbReference type="NCBI Taxonomy" id="2527971"/>
    <lineage>
        <taxon>Bacteria</taxon>
        <taxon>Pseudomonadati</taxon>
        <taxon>Planctomycetota</taxon>
        <taxon>Planctomycetia</taxon>
        <taxon>Planctomycetales</taxon>
        <taxon>Planctomycetaceae</taxon>
        <taxon>Gimesia</taxon>
    </lineage>
</organism>
<proteinExistence type="predicted"/>
<evidence type="ECO:0000259" key="6">
    <source>
        <dbReference type="Pfam" id="PF04932"/>
    </source>
</evidence>
<evidence type="ECO:0000256" key="2">
    <source>
        <dbReference type="ARBA" id="ARBA00022692"/>
    </source>
</evidence>
<feature type="transmembrane region" description="Helical" evidence="5">
    <location>
        <begin position="147"/>
        <end position="166"/>
    </location>
</feature>
<evidence type="ECO:0000256" key="5">
    <source>
        <dbReference type="SAM" id="Phobius"/>
    </source>
</evidence>
<dbReference type="KEGG" id="gax:Pan161_22550"/>
<dbReference type="Gene3D" id="1.25.40.10">
    <property type="entry name" value="Tetratricopeptide repeat domain"/>
    <property type="match status" value="1"/>
</dbReference>
<evidence type="ECO:0000256" key="3">
    <source>
        <dbReference type="ARBA" id="ARBA00022989"/>
    </source>
</evidence>
<comment type="subcellular location">
    <subcellularLocation>
        <location evidence="1">Membrane</location>
        <topology evidence="1">Multi-pass membrane protein</topology>
    </subcellularLocation>
</comment>
<keyword evidence="2 5" id="KW-0812">Transmembrane</keyword>
<feature type="transmembrane region" description="Helical" evidence="5">
    <location>
        <begin position="596"/>
        <end position="615"/>
    </location>
</feature>